<dbReference type="GO" id="GO:0004497">
    <property type="term" value="F:monooxygenase activity"/>
    <property type="evidence" value="ECO:0007669"/>
    <property type="project" value="UniProtKB-KW"/>
</dbReference>
<evidence type="ECO:0000256" key="4">
    <source>
        <dbReference type="ARBA" id="ARBA00022723"/>
    </source>
</evidence>
<comment type="caution">
    <text evidence="8">The sequence shown here is derived from an EMBL/GenBank/DDBJ whole genome shotgun (WGS) entry which is preliminary data.</text>
</comment>
<organism evidence="8 9">
    <name type="scientific">Malus domestica</name>
    <name type="common">Apple</name>
    <name type="synonym">Pyrus malus</name>
    <dbReference type="NCBI Taxonomy" id="3750"/>
    <lineage>
        <taxon>Eukaryota</taxon>
        <taxon>Viridiplantae</taxon>
        <taxon>Streptophyta</taxon>
        <taxon>Embryophyta</taxon>
        <taxon>Tracheophyta</taxon>
        <taxon>Spermatophyta</taxon>
        <taxon>Magnoliopsida</taxon>
        <taxon>eudicotyledons</taxon>
        <taxon>Gunneridae</taxon>
        <taxon>Pentapetalae</taxon>
        <taxon>rosids</taxon>
        <taxon>fabids</taxon>
        <taxon>Rosales</taxon>
        <taxon>Rosaceae</taxon>
        <taxon>Amygdaloideae</taxon>
        <taxon>Maleae</taxon>
        <taxon>Malus</taxon>
    </lineage>
</organism>
<evidence type="ECO:0000256" key="1">
    <source>
        <dbReference type="ARBA" id="ARBA00001971"/>
    </source>
</evidence>
<evidence type="ECO:0000256" key="2">
    <source>
        <dbReference type="ARBA" id="ARBA00010617"/>
    </source>
</evidence>
<comment type="cofactor">
    <cofactor evidence="1">
        <name>heme</name>
        <dbReference type="ChEBI" id="CHEBI:30413"/>
    </cofactor>
</comment>
<sequence>MEFFTLVTSDTNDGTLAKTQVVSSLHLLRFTEKISKPQKTPFGTNEEGTQFSDAFDKGNEMIMYHYANFLWRIKRFLNIGSEAVLKKSMKVVDQFVYNLIKSKIEKLHNS</sequence>
<keyword evidence="5" id="KW-0560">Oxidoreductase</keyword>
<evidence type="ECO:0000313" key="9">
    <source>
        <dbReference type="Proteomes" id="UP000290289"/>
    </source>
</evidence>
<evidence type="ECO:0000256" key="6">
    <source>
        <dbReference type="ARBA" id="ARBA00023004"/>
    </source>
</evidence>
<comment type="similarity">
    <text evidence="2">Belongs to the cytochrome P450 family.</text>
</comment>
<dbReference type="AlphaFoldDB" id="A0A498KLZ8"/>
<evidence type="ECO:0000256" key="5">
    <source>
        <dbReference type="ARBA" id="ARBA00023002"/>
    </source>
</evidence>
<dbReference type="GO" id="GO:0046872">
    <property type="term" value="F:metal ion binding"/>
    <property type="evidence" value="ECO:0007669"/>
    <property type="project" value="UniProtKB-KW"/>
</dbReference>
<name>A0A498KLZ8_MALDO</name>
<dbReference type="Proteomes" id="UP000290289">
    <property type="component" value="Chromosome 1"/>
</dbReference>
<keyword evidence="7" id="KW-0503">Monooxygenase</keyword>
<protein>
    <submittedName>
        <fullName evidence="8">Uncharacterized protein</fullName>
    </submittedName>
</protein>
<accession>A0A498KLZ8</accession>
<keyword evidence="4" id="KW-0479">Metal-binding</keyword>
<evidence type="ECO:0000256" key="7">
    <source>
        <dbReference type="ARBA" id="ARBA00023033"/>
    </source>
</evidence>
<dbReference type="EMBL" id="RDQH01000327">
    <property type="protein sequence ID" value="RXI08517.1"/>
    <property type="molecule type" value="Genomic_DNA"/>
</dbReference>
<proteinExistence type="inferred from homology"/>
<keyword evidence="3" id="KW-0349">Heme</keyword>
<dbReference type="PANTHER" id="PTHR24296">
    <property type="entry name" value="CYTOCHROME P450"/>
    <property type="match status" value="1"/>
</dbReference>
<keyword evidence="9" id="KW-1185">Reference proteome</keyword>
<keyword evidence="6" id="KW-0408">Iron</keyword>
<gene>
    <name evidence="8" type="ORF">DVH24_022661</name>
</gene>
<evidence type="ECO:0000313" key="8">
    <source>
        <dbReference type="EMBL" id="RXI08517.1"/>
    </source>
</evidence>
<evidence type="ECO:0000256" key="3">
    <source>
        <dbReference type="ARBA" id="ARBA00022617"/>
    </source>
</evidence>
<reference evidence="8 9" key="1">
    <citation type="submission" date="2018-10" db="EMBL/GenBank/DDBJ databases">
        <title>A high-quality apple genome assembly.</title>
        <authorList>
            <person name="Hu J."/>
        </authorList>
    </citation>
    <scope>NUCLEOTIDE SEQUENCE [LARGE SCALE GENOMIC DNA]</scope>
    <source>
        <strain evidence="9">cv. HFTH1</strain>
        <tissue evidence="8">Young leaf</tissue>
    </source>
</reference>